<dbReference type="Proteomes" id="UP000558015">
    <property type="component" value="Unassembled WGS sequence"/>
</dbReference>
<keyword evidence="2" id="KW-0813">Transport</keyword>
<evidence type="ECO:0000313" key="16">
    <source>
        <dbReference type="EMBL" id="MBA2864103.1"/>
    </source>
</evidence>
<dbReference type="PANTHER" id="PTHR32507">
    <property type="entry name" value="NA(+)/H(+) ANTIPORTER 1"/>
    <property type="match status" value="1"/>
</dbReference>
<dbReference type="Pfam" id="PF00999">
    <property type="entry name" value="Na_H_Exchanger"/>
    <property type="match status" value="1"/>
</dbReference>
<feature type="transmembrane region" description="Helical" evidence="9">
    <location>
        <begin position="60"/>
        <end position="82"/>
    </location>
</feature>
<evidence type="ECO:0000256" key="4">
    <source>
        <dbReference type="ARBA" id="ARBA00022475"/>
    </source>
</evidence>
<dbReference type="PANTHER" id="PTHR32507:SF0">
    <property type="entry name" value="NA(+)_H(+) ANTIPORTER 2-RELATED"/>
    <property type="match status" value="1"/>
</dbReference>
<keyword evidence="5 9" id="KW-0812">Transmembrane</keyword>
<evidence type="ECO:0000313" key="22">
    <source>
        <dbReference type="EMBL" id="MBP2219787.1"/>
    </source>
</evidence>
<proteinExistence type="predicted"/>
<dbReference type="EMBL" id="JACDUN010000001">
    <property type="protein sequence ID" value="MBA2858386.1"/>
    <property type="molecule type" value="Genomic_DNA"/>
</dbReference>
<evidence type="ECO:0000256" key="2">
    <source>
        <dbReference type="ARBA" id="ARBA00022448"/>
    </source>
</evidence>
<evidence type="ECO:0000313" key="17">
    <source>
        <dbReference type="EMBL" id="MBA2869497.1"/>
    </source>
</evidence>
<keyword evidence="8 9" id="KW-0472">Membrane</keyword>
<dbReference type="GO" id="GO:0005886">
    <property type="term" value="C:plasma membrane"/>
    <property type="evidence" value="ECO:0007669"/>
    <property type="project" value="UniProtKB-SubCell"/>
</dbReference>
<sequence>MEISLVIGYISLLFIIGSFIAKLADRIGIPDIPLLLITGLLIGPVLGLISPIYAQTIFSFVGTIGLIILLLVGAFEMRWIVLKRVLKTVLKLDTIGLVISLLISGIIFSFIYALPFTNPIGFIYGAVNCATDPATLIPIFSKSDVDPKIAVTLEAESVFNDPLGIVATTLTLSSLGLSKSVNPILDFVMLAFGGLALGYVGGKIFEFVVSKDEFGEYIAPLGVGSAMALWFFGEDVAPHFLGYGLSGYMAVAIMGLYIGNVVTKKPKNSKDMHKMAEFCTDLSSLTRILIFVFLGASISLPLLKSFGIYGLLCAIGTLFIARPIGVFIATAIPPVSSLKERIYFALEGPRGVVPAALAAMIYTNIMHNPGIIPHSITQYMPPEMIAGSILVATFATIFLSVIVEASWAYPLANKLFK</sequence>
<dbReference type="GeneID" id="2761882"/>
<evidence type="ECO:0000313" key="14">
    <source>
        <dbReference type="EMBL" id="MBA2853790.1"/>
    </source>
</evidence>
<feature type="transmembrane region" description="Helical" evidence="9">
    <location>
        <begin position="385"/>
        <end position="409"/>
    </location>
</feature>
<dbReference type="EMBL" id="JAGINF010000004">
    <property type="protein sequence ID" value="MBP2219787.1"/>
    <property type="molecule type" value="Genomic_DNA"/>
</dbReference>
<evidence type="ECO:0000313" key="12">
    <source>
        <dbReference type="EMBL" id="MBA2846555.1"/>
    </source>
</evidence>
<dbReference type="RefSeq" id="WP_011170651.1">
    <property type="nucleotide sequence ID" value="NZ_CP026606.1"/>
</dbReference>
<reference evidence="11" key="2">
    <citation type="submission" date="2018-02" db="EMBL/GenBank/DDBJ databases">
        <title>Complete genome sequence of the Methanococcus maripaludis type strain JJ (DSM 2067), a model for selenoprotein synthesis in Archaea.</title>
        <authorList>
            <person name="Poehlein A."/>
            <person name="Heym D."/>
            <person name="Quitzke V."/>
            <person name="Fersch J."/>
            <person name="Daniel R."/>
            <person name="Rother M."/>
        </authorList>
    </citation>
    <scope>NUCLEOTIDE SEQUENCE [LARGE SCALE GENOMIC DNA]</scope>
    <source>
        <strain evidence="11">DSM 2067</strain>
    </source>
</reference>
<evidence type="ECO:0000313" key="26">
    <source>
        <dbReference type="Proteomes" id="UP000558015"/>
    </source>
</evidence>
<evidence type="ECO:0000313" key="15">
    <source>
        <dbReference type="EMBL" id="MBA2858386.1"/>
    </source>
</evidence>
<dbReference type="Proteomes" id="UP000564425">
    <property type="component" value="Unassembled WGS sequence"/>
</dbReference>
<dbReference type="Proteomes" id="UP000571854">
    <property type="component" value="Unassembled WGS sequence"/>
</dbReference>
<dbReference type="Proteomes" id="UP000567099">
    <property type="component" value="Unassembled WGS sequence"/>
</dbReference>
<evidence type="ECO:0000313" key="28">
    <source>
        <dbReference type="Proteomes" id="UP000567099"/>
    </source>
</evidence>
<evidence type="ECO:0000313" key="27">
    <source>
        <dbReference type="Proteomes" id="UP000564425"/>
    </source>
</evidence>
<evidence type="ECO:0000256" key="5">
    <source>
        <dbReference type="ARBA" id="ARBA00022692"/>
    </source>
</evidence>
<dbReference type="EMBL" id="JACDUP010000003">
    <property type="protein sequence ID" value="MBA2869497.1"/>
    <property type="molecule type" value="Genomic_DNA"/>
</dbReference>
<feature type="transmembrane region" description="Helical" evidence="9">
    <location>
        <begin position="245"/>
        <end position="263"/>
    </location>
</feature>
<evidence type="ECO:0000256" key="8">
    <source>
        <dbReference type="ARBA" id="ARBA00023136"/>
    </source>
</evidence>
<protein>
    <submittedName>
        <fullName evidence="11">K(+)/H(+) antiporter NhaP</fullName>
    </submittedName>
    <submittedName>
        <fullName evidence="12">NhaP-type Na+/H+ or K+/H+ antiporter</fullName>
    </submittedName>
</protein>
<dbReference type="Gene3D" id="1.20.1530.20">
    <property type="match status" value="1"/>
</dbReference>
<organism evidence="11 23">
    <name type="scientific">Methanococcus maripaludis</name>
    <name type="common">Methanococcus deltae</name>
    <dbReference type="NCBI Taxonomy" id="39152"/>
    <lineage>
        <taxon>Archaea</taxon>
        <taxon>Methanobacteriati</taxon>
        <taxon>Methanobacteriota</taxon>
        <taxon>Methanomada group</taxon>
        <taxon>Methanococci</taxon>
        <taxon>Methanococcales</taxon>
        <taxon>Methanococcaceae</taxon>
        <taxon>Methanococcus</taxon>
    </lineage>
</organism>
<dbReference type="EMBL" id="JACHED010000002">
    <property type="protein sequence ID" value="MBB6497029.1"/>
    <property type="molecule type" value="Genomic_DNA"/>
</dbReference>
<feature type="transmembrane region" description="Helical" evidence="9">
    <location>
        <begin position="32"/>
        <end position="54"/>
    </location>
</feature>
<evidence type="ECO:0000313" key="24">
    <source>
        <dbReference type="Proteomes" id="UP000522365"/>
    </source>
</evidence>
<dbReference type="EMBL" id="JACHIQ010000002">
    <property type="protein sequence ID" value="MBB6067807.1"/>
    <property type="molecule type" value="Genomic_DNA"/>
</dbReference>
<dbReference type="Proteomes" id="UP000584706">
    <property type="component" value="Unassembled WGS sequence"/>
</dbReference>
<feature type="transmembrane region" description="Helical" evidence="9">
    <location>
        <begin position="284"/>
        <end position="302"/>
    </location>
</feature>
<keyword evidence="6 9" id="KW-1133">Transmembrane helix</keyword>
<dbReference type="EMBL" id="JACDUK010000004">
    <property type="protein sequence ID" value="MBA2853790.1"/>
    <property type="molecule type" value="Genomic_DNA"/>
</dbReference>
<evidence type="ECO:0000313" key="31">
    <source>
        <dbReference type="Proteomes" id="UP000584706"/>
    </source>
</evidence>
<dbReference type="EMBL" id="JACDUH010000001">
    <property type="protein sequence ID" value="MBA2850883.1"/>
    <property type="molecule type" value="Genomic_DNA"/>
</dbReference>
<feature type="transmembrane region" description="Helical" evidence="9">
    <location>
        <begin position="214"/>
        <end position="233"/>
    </location>
</feature>
<evidence type="ECO:0000313" key="18">
    <source>
        <dbReference type="EMBL" id="MBB6067807.1"/>
    </source>
</evidence>
<feature type="domain" description="Cation/H+ exchanger transmembrane" evidence="10">
    <location>
        <begin position="17"/>
        <end position="408"/>
    </location>
</feature>
<feature type="transmembrane region" description="Helical" evidence="9">
    <location>
        <begin position="6"/>
        <end position="25"/>
    </location>
</feature>
<dbReference type="KEGG" id="mmad:MMJJ_02700"/>
<evidence type="ECO:0000256" key="6">
    <source>
        <dbReference type="ARBA" id="ARBA00022989"/>
    </source>
</evidence>
<keyword evidence="7" id="KW-0406">Ion transport</keyword>
<evidence type="ECO:0000313" key="13">
    <source>
        <dbReference type="EMBL" id="MBA2850883.1"/>
    </source>
</evidence>
<dbReference type="EMBL" id="JACHEC010000003">
    <property type="protein sequence ID" value="MBB6402140.1"/>
    <property type="molecule type" value="Genomic_DNA"/>
</dbReference>
<gene>
    <name evidence="11" type="primary">nhaP</name>
    <name evidence="21" type="ORF">HNP85_000366</name>
    <name evidence="13" type="ORF">HNP86_001014</name>
    <name evidence="12" type="ORF">HNP88_000739</name>
    <name evidence="14" type="ORF">HNP89_001766</name>
    <name evidence="19" type="ORF">HNP92_001462</name>
    <name evidence="15" type="ORF">HNP93_001087</name>
    <name evidence="16" type="ORF">HNP94_001103</name>
    <name evidence="17" type="ORF">HNP95_001693</name>
    <name evidence="20" type="ORF">HNP96_001070</name>
    <name evidence="18" type="ORF">HNP97_001317</name>
    <name evidence="22" type="ORF">J2745_001293</name>
    <name evidence="11" type="ORF">MMJJ_02700</name>
</gene>
<reference evidence="23" key="1">
    <citation type="journal article" date="2018" name="Genome Announc.">
        <title>Complete Genome Sequence of the Methanococcus maripaludis Type Strain JJ (DSM 2067), a Model for Selenoprotein Synthesis in Archaea.</title>
        <authorList>
            <person name="Poehlein A."/>
            <person name="Heym D."/>
            <person name="Quitzke V."/>
            <person name="Fersch J."/>
            <person name="Daniel R."/>
            <person name="Rother M."/>
        </authorList>
    </citation>
    <scope>NUCLEOTIDE SEQUENCE [LARGE SCALE GENOMIC DNA]</scope>
    <source>
        <strain evidence="23">DSM 2067</strain>
    </source>
</reference>
<reference evidence="22" key="4">
    <citation type="submission" date="2021-03" db="EMBL/GenBank/DDBJ databases">
        <title>Genomic Encyclopedia of Type Strains, Phase IV (KMG-IV): sequencing the most valuable type-strain genomes for metagenomic binning, comparative biology and taxonomic classification.</title>
        <authorList>
            <person name="Goeker M."/>
        </authorList>
    </citation>
    <scope>NUCLEOTIDE SEQUENCE</scope>
    <source>
        <strain evidence="22">DSM 2771</strain>
    </source>
</reference>
<dbReference type="EMBL" id="CP026606">
    <property type="protein sequence ID" value="AVB75687.1"/>
    <property type="molecule type" value="Genomic_DNA"/>
</dbReference>
<evidence type="ECO:0000256" key="1">
    <source>
        <dbReference type="ARBA" id="ARBA00004651"/>
    </source>
</evidence>
<reference evidence="24 26" key="3">
    <citation type="submission" date="2020-07" db="EMBL/GenBank/DDBJ databases">
        <title>Genomic Encyclopedia of Type Strains, Phase IV (KMG-V): Genome sequencing to study the core and pangenomes of soil and plant-associated prokaryotes.</title>
        <authorList>
            <person name="Whitman W."/>
        </authorList>
    </citation>
    <scope>NUCLEOTIDE SEQUENCE [LARGE SCALE GENOMIC DNA]</scope>
    <source>
        <strain evidence="13 27">A1</strain>
        <strain evidence="12 30">A5</strain>
        <strain evidence="19 25">C11</strain>
        <strain evidence="15 26">C12</strain>
        <strain evidence="16 28">C13</strain>
        <strain evidence="17 29">C14</strain>
        <strain evidence="20 32">D1</strain>
        <strain evidence="18 31">DSM 7078</strain>
        <strain evidence="21">RC</strain>
        <strain evidence="14 24">S1</strain>
    </source>
</reference>
<dbReference type="Proteomes" id="UP000239462">
    <property type="component" value="Chromosome"/>
</dbReference>
<evidence type="ECO:0000313" key="32">
    <source>
        <dbReference type="Proteomes" id="UP000590564"/>
    </source>
</evidence>
<evidence type="ECO:0000313" key="19">
    <source>
        <dbReference type="EMBL" id="MBB6402140.1"/>
    </source>
</evidence>
<evidence type="ECO:0000313" key="21">
    <source>
        <dbReference type="EMBL" id="MBM7408694.1"/>
    </source>
</evidence>
<evidence type="ECO:0000313" key="20">
    <source>
        <dbReference type="EMBL" id="MBB6497029.1"/>
    </source>
</evidence>
<evidence type="ECO:0000256" key="7">
    <source>
        <dbReference type="ARBA" id="ARBA00023065"/>
    </source>
</evidence>
<evidence type="ECO:0000259" key="10">
    <source>
        <dbReference type="Pfam" id="PF00999"/>
    </source>
</evidence>
<name>A0A2L1C8L7_METMI</name>
<dbReference type="Proteomes" id="UP000722095">
    <property type="component" value="Unassembled WGS sequence"/>
</dbReference>
<evidence type="ECO:0000313" key="29">
    <source>
        <dbReference type="Proteomes" id="UP000571751"/>
    </source>
</evidence>
<dbReference type="EMBL" id="JACDUO010000001">
    <property type="protein sequence ID" value="MBA2864103.1"/>
    <property type="molecule type" value="Genomic_DNA"/>
</dbReference>
<evidence type="ECO:0000313" key="23">
    <source>
        <dbReference type="Proteomes" id="UP000239462"/>
    </source>
</evidence>
<dbReference type="Proteomes" id="UP000590564">
    <property type="component" value="Unassembled WGS sequence"/>
</dbReference>
<feature type="transmembrane region" description="Helical" evidence="9">
    <location>
        <begin position="94"/>
        <end position="114"/>
    </location>
</feature>
<evidence type="ECO:0000313" key="25">
    <source>
        <dbReference type="Proteomes" id="UP000536195"/>
    </source>
</evidence>
<dbReference type="Proteomes" id="UP000571751">
    <property type="component" value="Unassembled WGS sequence"/>
</dbReference>
<dbReference type="GeneID" id="36101365"/>
<dbReference type="InterPro" id="IPR038770">
    <property type="entry name" value="Na+/solute_symporter_sf"/>
</dbReference>
<dbReference type="GO" id="GO:1902600">
    <property type="term" value="P:proton transmembrane transport"/>
    <property type="evidence" value="ECO:0007669"/>
    <property type="project" value="InterPro"/>
</dbReference>
<feature type="transmembrane region" description="Helical" evidence="9">
    <location>
        <begin position="308"/>
        <end position="332"/>
    </location>
</feature>
<dbReference type="EMBL" id="JACDUJ010000001">
    <property type="protein sequence ID" value="MBA2846555.1"/>
    <property type="molecule type" value="Genomic_DNA"/>
</dbReference>
<evidence type="ECO:0000313" key="30">
    <source>
        <dbReference type="Proteomes" id="UP000571854"/>
    </source>
</evidence>
<dbReference type="GO" id="GO:0015297">
    <property type="term" value="F:antiporter activity"/>
    <property type="evidence" value="ECO:0007669"/>
    <property type="project" value="UniProtKB-KW"/>
</dbReference>
<dbReference type="Proteomes" id="UP000742560">
    <property type="component" value="Unassembled WGS sequence"/>
</dbReference>
<evidence type="ECO:0000256" key="9">
    <source>
        <dbReference type="SAM" id="Phobius"/>
    </source>
</evidence>
<accession>A0A2L1C8L7</accession>
<dbReference type="InterPro" id="IPR006153">
    <property type="entry name" value="Cation/H_exchanger_TM"/>
</dbReference>
<evidence type="ECO:0000256" key="3">
    <source>
        <dbReference type="ARBA" id="ARBA00022449"/>
    </source>
</evidence>
<keyword evidence="4" id="KW-1003">Cell membrane</keyword>
<dbReference type="EMBL" id="JAFBBC010000001">
    <property type="protein sequence ID" value="MBM7408694.1"/>
    <property type="molecule type" value="Genomic_DNA"/>
</dbReference>
<dbReference type="AlphaFoldDB" id="A0A2L1C8L7"/>
<feature type="transmembrane region" description="Helical" evidence="9">
    <location>
        <begin position="344"/>
        <end position="365"/>
    </location>
</feature>
<dbReference type="Proteomes" id="UP000536195">
    <property type="component" value="Unassembled WGS sequence"/>
</dbReference>
<comment type="subcellular location">
    <subcellularLocation>
        <location evidence="1">Cell membrane</location>
        <topology evidence="1">Multi-pass membrane protein</topology>
    </subcellularLocation>
</comment>
<keyword evidence="3" id="KW-0050">Antiport</keyword>
<feature type="transmembrane region" description="Helical" evidence="9">
    <location>
        <begin position="184"/>
        <end position="202"/>
    </location>
</feature>
<evidence type="ECO:0000313" key="11">
    <source>
        <dbReference type="EMBL" id="AVB75687.1"/>
    </source>
</evidence>
<dbReference type="Proteomes" id="UP000522365">
    <property type="component" value="Unassembled WGS sequence"/>
</dbReference>